<dbReference type="STRING" id="35608.A0A2U1P5P6"/>
<feature type="domain" description="Reverse transcriptase zinc-binding" evidence="1">
    <location>
        <begin position="281"/>
        <end position="332"/>
    </location>
</feature>
<dbReference type="GO" id="GO:0003964">
    <property type="term" value="F:RNA-directed DNA polymerase activity"/>
    <property type="evidence" value="ECO:0007669"/>
    <property type="project" value="UniProtKB-KW"/>
</dbReference>
<dbReference type="OrthoDB" id="1244997at2759"/>
<organism evidence="2 3">
    <name type="scientific">Artemisia annua</name>
    <name type="common">Sweet wormwood</name>
    <dbReference type="NCBI Taxonomy" id="35608"/>
    <lineage>
        <taxon>Eukaryota</taxon>
        <taxon>Viridiplantae</taxon>
        <taxon>Streptophyta</taxon>
        <taxon>Embryophyta</taxon>
        <taxon>Tracheophyta</taxon>
        <taxon>Spermatophyta</taxon>
        <taxon>Magnoliopsida</taxon>
        <taxon>eudicotyledons</taxon>
        <taxon>Gunneridae</taxon>
        <taxon>Pentapetalae</taxon>
        <taxon>asterids</taxon>
        <taxon>campanulids</taxon>
        <taxon>Asterales</taxon>
        <taxon>Asteraceae</taxon>
        <taxon>Asteroideae</taxon>
        <taxon>Anthemideae</taxon>
        <taxon>Artemisiinae</taxon>
        <taxon>Artemisia</taxon>
    </lineage>
</organism>
<dbReference type="Pfam" id="PF13966">
    <property type="entry name" value="zf-RVT"/>
    <property type="match status" value="1"/>
</dbReference>
<keyword evidence="2" id="KW-0808">Transferase</keyword>
<name>A0A2U1P5P6_ARTAN</name>
<proteinExistence type="predicted"/>
<dbReference type="Proteomes" id="UP000245207">
    <property type="component" value="Unassembled WGS sequence"/>
</dbReference>
<reference evidence="2 3" key="1">
    <citation type="journal article" date="2018" name="Mol. Plant">
        <title>The genome of Artemisia annua provides insight into the evolution of Asteraceae family and artemisinin biosynthesis.</title>
        <authorList>
            <person name="Shen Q."/>
            <person name="Zhang L."/>
            <person name="Liao Z."/>
            <person name="Wang S."/>
            <person name="Yan T."/>
            <person name="Shi P."/>
            <person name="Liu M."/>
            <person name="Fu X."/>
            <person name="Pan Q."/>
            <person name="Wang Y."/>
            <person name="Lv Z."/>
            <person name="Lu X."/>
            <person name="Zhang F."/>
            <person name="Jiang W."/>
            <person name="Ma Y."/>
            <person name="Chen M."/>
            <person name="Hao X."/>
            <person name="Li L."/>
            <person name="Tang Y."/>
            <person name="Lv G."/>
            <person name="Zhou Y."/>
            <person name="Sun X."/>
            <person name="Brodelius P.E."/>
            <person name="Rose J.K.C."/>
            <person name="Tang K."/>
        </authorList>
    </citation>
    <scope>NUCLEOTIDE SEQUENCE [LARGE SCALE GENOMIC DNA]</scope>
    <source>
        <strain evidence="3">cv. Huhao1</strain>
        <tissue evidence="2">Leaf</tissue>
    </source>
</reference>
<dbReference type="AlphaFoldDB" id="A0A2U1P5P6"/>
<dbReference type="PANTHER" id="PTHR33116:SF84">
    <property type="entry name" value="RNA-DIRECTED DNA POLYMERASE"/>
    <property type="match status" value="1"/>
</dbReference>
<sequence>MPPSPLHQLVDDTDMAVVNEELYICFRTLKLTTQDLNTLIMEVFSLLMRRQIARNNDFHYHFGCKEMKITHVCFADDLLVMCHGDVGSVNTIKCALEEFSAYSGRLQLIDAVLESIHVYWAAVFLLPKTIINEINKLLKRFLWNKGESAKGKAKVSWNNICSPKDQVKLRGKSIRAIDADINDSWGWRNLLSIRDKIRSHVIARVGNGRGVSMWYDNWSSIGPLSRFITYRHLYDARLQSNMCVRDMIVNGKWNWPNEWASLFPNITILEDLDIDEERQDKIMWKAIQRKLVTQDTMEKWGIYFVNRCQLCFKELEDHNHLFFKCEYSCEVWNKIKDMSGINGVNKDWLDNIQELATHPTGNNIWSVLRRIRFAACIYFLWQERNNRIFRDTHKDWETVAKLIEETVRLKLMSITVKNSQAVKAVEKKLFIKMKYKI</sequence>
<comment type="caution">
    <text evidence="2">The sequence shown here is derived from an EMBL/GenBank/DDBJ whole genome shotgun (WGS) entry which is preliminary data.</text>
</comment>
<protein>
    <submittedName>
        <fullName evidence="2">Reverse transcriptase domain, Reverse transcriptase zinc-binding domain protein</fullName>
    </submittedName>
</protein>
<dbReference type="InterPro" id="IPR026960">
    <property type="entry name" value="RVT-Znf"/>
</dbReference>
<accession>A0A2U1P5P6</accession>
<gene>
    <name evidence="2" type="ORF">CTI12_AA190280</name>
</gene>
<keyword evidence="2" id="KW-0695">RNA-directed DNA polymerase</keyword>
<keyword evidence="2" id="KW-0548">Nucleotidyltransferase</keyword>
<evidence type="ECO:0000259" key="1">
    <source>
        <dbReference type="Pfam" id="PF13966"/>
    </source>
</evidence>
<evidence type="ECO:0000313" key="3">
    <source>
        <dbReference type="Proteomes" id="UP000245207"/>
    </source>
</evidence>
<evidence type="ECO:0000313" key="2">
    <source>
        <dbReference type="EMBL" id="PWA81086.1"/>
    </source>
</evidence>
<dbReference type="PANTHER" id="PTHR33116">
    <property type="entry name" value="REVERSE TRANSCRIPTASE ZINC-BINDING DOMAIN-CONTAINING PROTEIN-RELATED-RELATED"/>
    <property type="match status" value="1"/>
</dbReference>
<keyword evidence="3" id="KW-1185">Reference proteome</keyword>
<dbReference type="EMBL" id="PKPP01001636">
    <property type="protein sequence ID" value="PWA81086.1"/>
    <property type="molecule type" value="Genomic_DNA"/>
</dbReference>